<dbReference type="AlphaFoldDB" id="A0A841R819"/>
<keyword evidence="8 10" id="KW-0131">Cell cycle</keyword>
<proteinExistence type="inferred from homology"/>
<dbReference type="NCBIfam" id="TIGR01133">
    <property type="entry name" value="murG"/>
    <property type="match status" value="1"/>
</dbReference>
<comment type="similarity">
    <text evidence="10">Belongs to the glycosyltransferase 28 family. MurG subfamily.</text>
</comment>
<dbReference type="UniPathway" id="UPA00219"/>
<protein>
    <recommendedName>
        <fullName evidence="10">UDP-N-acetylglucosamine--N-acetylmuramyl-(pentapeptide) pyrophosphoryl-undecaprenol N-acetylglucosamine transferase</fullName>
        <ecNumber evidence="10">2.4.1.227</ecNumber>
    </recommendedName>
    <alternativeName>
        <fullName evidence="10">Undecaprenyl-PP-MurNAc-pentapeptide-UDPGlcNAc GlcNAc transferase</fullName>
    </alternativeName>
</protein>
<dbReference type="SUPFAM" id="SSF53756">
    <property type="entry name" value="UDP-Glycosyltransferase/glycogen phosphorylase"/>
    <property type="match status" value="1"/>
</dbReference>
<keyword evidence="14" id="KW-1185">Reference proteome</keyword>
<dbReference type="GO" id="GO:0051301">
    <property type="term" value="P:cell division"/>
    <property type="evidence" value="ECO:0007669"/>
    <property type="project" value="UniProtKB-KW"/>
</dbReference>
<gene>
    <name evidence="10" type="primary">murG</name>
    <name evidence="13" type="ORF">HNR50_000813</name>
</gene>
<comment type="catalytic activity">
    <reaction evidence="10">
        <text>di-trans,octa-cis-undecaprenyl diphospho-N-acetyl-alpha-D-muramoyl-L-alanyl-D-glutamyl-meso-2,6-diaminopimeloyl-D-alanyl-D-alanine + UDP-N-acetyl-alpha-D-glucosamine = di-trans,octa-cis-undecaprenyl diphospho-[N-acetyl-alpha-D-glucosaminyl-(1-&gt;4)]-N-acetyl-alpha-D-muramoyl-L-alanyl-D-glutamyl-meso-2,6-diaminopimeloyl-D-alanyl-D-alanine + UDP + H(+)</text>
        <dbReference type="Rhea" id="RHEA:31227"/>
        <dbReference type="ChEBI" id="CHEBI:15378"/>
        <dbReference type="ChEBI" id="CHEBI:57705"/>
        <dbReference type="ChEBI" id="CHEBI:58223"/>
        <dbReference type="ChEBI" id="CHEBI:61387"/>
        <dbReference type="ChEBI" id="CHEBI:61388"/>
        <dbReference type="EC" id="2.4.1.227"/>
    </reaction>
</comment>
<dbReference type="GO" id="GO:0050511">
    <property type="term" value="F:undecaprenyldiphospho-muramoylpentapeptide beta-N-acetylglucosaminyltransferase activity"/>
    <property type="evidence" value="ECO:0007669"/>
    <property type="project" value="UniProtKB-UniRule"/>
</dbReference>
<dbReference type="GO" id="GO:0008360">
    <property type="term" value="P:regulation of cell shape"/>
    <property type="evidence" value="ECO:0007669"/>
    <property type="project" value="UniProtKB-KW"/>
</dbReference>
<keyword evidence="2 10" id="KW-0132">Cell division</keyword>
<feature type="binding site" evidence="10">
    <location>
        <position position="198"/>
    </location>
    <ligand>
        <name>UDP-N-acetyl-alpha-D-glucosamine</name>
        <dbReference type="ChEBI" id="CHEBI:57705"/>
    </ligand>
</feature>
<evidence type="ECO:0000259" key="12">
    <source>
        <dbReference type="Pfam" id="PF04101"/>
    </source>
</evidence>
<dbReference type="GO" id="GO:0009252">
    <property type="term" value="P:peptidoglycan biosynthetic process"/>
    <property type="evidence" value="ECO:0007669"/>
    <property type="project" value="UniProtKB-UniRule"/>
</dbReference>
<evidence type="ECO:0000256" key="8">
    <source>
        <dbReference type="ARBA" id="ARBA00023306"/>
    </source>
</evidence>
<keyword evidence="3 10" id="KW-0328">Glycosyltransferase</keyword>
<feature type="binding site" evidence="10">
    <location>
        <position position="168"/>
    </location>
    <ligand>
        <name>UDP-N-acetyl-alpha-D-glucosamine</name>
        <dbReference type="ChEBI" id="CHEBI:57705"/>
    </ligand>
</feature>
<evidence type="ECO:0000256" key="5">
    <source>
        <dbReference type="ARBA" id="ARBA00022960"/>
    </source>
</evidence>
<dbReference type="Gene3D" id="3.40.50.2000">
    <property type="entry name" value="Glycogen Phosphorylase B"/>
    <property type="match status" value="2"/>
</dbReference>
<feature type="domain" description="Glycosyltransferase family 28 N-terminal" evidence="11">
    <location>
        <begin position="5"/>
        <end position="142"/>
    </location>
</feature>
<comment type="function">
    <text evidence="10">Cell wall formation. Catalyzes the transfer of a GlcNAc subunit on undecaprenyl-pyrophosphoryl-MurNAc-pentapeptide (lipid intermediate I) to form undecaprenyl-pyrophosphoryl-MurNAc-(pentapeptide)GlcNAc (lipid intermediate II).</text>
</comment>
<dbReference type="InterPro" id="IPR007235">
    <property type="entry name" value="Glyco_trans_28_C"/>
</dbReference>
<keyword evidence="1 10" id="KW-1003">Cell membrane</keyword>
<dbReference type="RefSeq" id="WP_184744117.1">
    <property type="nucleotide sequence ID" value="NZ_JACHGJ010000001.1"/>
</dbReference>
<keyword evidence="4 10" id="KW-0808">Transferase</keyword>
<comment type="pathway">
    <text evidence="10">Cell wall biogenesis; peptidoglycan biosynthesis.</text>
</comment>
<dbReference type="EC" id="2.4.1.227" evidence="10"/>
<dbReference type="Pfam" id="PF04101">
    <property type="entry name" value="Glyco_tran_28_C"/>
    <property type="match status" value="1"/>
</dbReference>
<keyword evidence="6 10" id="KW-0573">Peptidoglycan synthesis</keyword>
<feature type="binding site" evidence="10">
    <location>
        <begin position="12"/>
        <end position="14"/>
    </location>
    <ligand>
        <name>UDP-N-acetyl-alpha-D-glucosamine</name>
        <dbReference type="ChEBI" id="CHEBI:57705"/>
    </ligand>
</feature>
<evidence type="ECO:0000256" key="3">
    <source>
        <dbReference type="ARBA" id="ARBA00022676"/>
    </source>
</evidence>
<keyword evidence="5 10" id="KW-0133">Cell shape</keyword>
<dbReference type="CDD" id="cd03785">
    <property type="entry name" value="GT28_MurG"/>
    <property type="match status" value="1"/>
</dbReference>
<dbReference type="InterPro" id="IPR004276">
    <property type="entry name" value="GlycoTrans_28_N"/>
</dbReference>
<evidence type="ECO:0000259" key="11">
    <source>
        <dbReference type="Pfam" id="PF03033"/>
    </source>
</evidence>
<dbReference type="EMBL" id="JACHGJ010000001">
    <property type="protein sequence ID" value="MBB6479180.1"/>
    <property type="molecule type" value="Genomic_DNA"/>
</dbReference>
<name>A0A841R819_9SPIO</name>
<dbReference type="HAMAP" id="MF_00033">
    <property type="entry name" value="MurG"/>
    <property type="match status" value="1"/>
</dbReference>
<dbReference type="GO" id="GO:0005975">
    <property type="term" value="P:carbohydrate metabolic process"/>
    <property type="evidence" value="ECO:0007669"/>
    <property type="project" value="InterPro"/>
</dbReference>
<feature type="binding site" evidence="10">
    <location>
        <position position="290"/>
    </location>
    <ligand>
        <name>UDP-N-acetyl-alpha-D-glucosamine</name>
        <dbReference type="ChEBI" id="CHEBI:57705"/>
    </ligand>
</feature>
<reference evidence="13 14" key="1">
    <citation type="submission" date="2020-08" db="EMBL/GenBank/DDBJ databases">
        <title>Genomic Encyclopedia of Type Strains, Phase IV (KMG-IV): sequencing the most valuable type-strain genomes for metagenomic binning, comparative biology and taxonomic classification.</title>
        <authorList>
            <person name="Goeker M."/>
        </authorList>
    </citation>
    <scope>NUCLEOTIDE SEQUENCE [LARGE SCALE GENOMIC DNA]</scope>
    <source>
        <strain evidence="13 14">DSM 2461</strain>
    </source>
</reference>
<accession>A0A841R819</accession>
<evidence type="ECO:0000256" key="1">
    <source>
        <dbReference type="ARBA" id="ARBA00022475"/>
    </source>
</evidence>
<dbReference type="InterPro" id="IPR006009">
    <property type="entry name" value="GlcNAc_MurG"/>
</dbReference>
<feature type="domain" description="Glycosyl transferase family 28 C-terminal" evidence="12">
    <location>
        <begin position="191"/>
        <end position="346"/>
    </location>
</feature>
<dbReference type="Pfam" id="PF03033">
    <property type="entry name" value="Glyco_transf_28"/>
    <property type="match status" value="1"/>
</dbReference>
<dbReference type="PANTHER" id="PTHR21015:SF27">
    <property type="entry name" value="UDP-N-ACETYLGLUCOSAMINE--N-ACETYLMURAMYL-(PENTAPEPTIDE) PYROPHOSPHORYL-UNDECAPRENOL N-ACETYLGLUCOSAMINE TRANSFERASE"/>
    <property type="match status" value="1"/>
</dbReference>
<dbReference type="Proteomes" id="UP000587760">
    <property type="component" value="Unassembled WGS sequence"/>
</dbReference>
<dbReference type="PANTHER" id="PTHR21015">
    <property type="entry name" value="UDP-N-ACETYLGLUCOSAMINE--N-ACETYLMURAMYL-(PENTAPEPTIDE) PYROPHOSPHORYL-UNDECAPRENOL N-ACETYLGLUCOSAMINE TRANSFERASE 1"/>
    <property type="match status" value="1"/>
</dbReference>
<evidence type="ECO:0000256" key="2">
    <source>
        <dbReference type="ARBA" id="ARBA00022618"/>
    </source>
</evidence>
<evidence type="ECO:0000256" key="10">
    <source>
        <dbReference type="HAMAP-Rule" id="MF_00033"/>
    </source>
</evidence>
<evidence type="ECO:0000256" key="6">
    <source>
        <dbReference type="ARBA" id="ARBA00022984"/>
    </source>
</evidence>
<dbReference type="GO" id="GO:0071555">
    <property type="term" value="P:cell wall organization"/>
    <property type="evidence" value="ECO:0007669"/>
    <property type="project" value="UniProtKB-KW"/>
</dbReference>
<dbReference type="GO" id="GO:0005886">
    <property type="term" value="C:plasma membrane"/>
    <property type="evidence" value="ECO:0007669"/>
    <property type="project" value="UniProtKB-SubCell"/>
</dbReference>
<evidence type="ECO:0000256" key="9">
    <source>
        <dbReference type="ARBA" id="ARBA00023316"/>
    </source>
</evidence>
<evidence type="ECO:0000256" key="7">
    <source>
        <dbReference type="ARBA" id="ARBA00023136"/>
    </source>
</evidence>
<evidence type="ECO:0000313" key="13">
    <source>
        <dbReference type="EMBL" id="MBB6479180.1"/>
    </source>
</evidence>
<organism evidence="13 14">
    <name type="scientific">Spirochaeta isovalerica</name>
    <dbReference type="NCBI Taxonomy" id="150"/>
    <lineage>
        <taxon>Bacteria</taxon>
        <taxon>Pseudomonadati</taxon>
        <taxon>Spirochaetota</taxon>
        <taxon>Spirochaetia</taxon>
        <taxon>Spirochaetales</taxon>
        <taxon>Spirochaetaceae</taxon>
        <taxon>Spirochaeta</taxon>
    </lineage>
</organism>
<keyword evidence="7 10" id="KW-0472">Membrane</keyword>
<comment type="caution">
    <text evidence="10">Lacks conserved residue(s) required for the propagation of feature annotation.</text>
</comment>
<evidence type="ECO:0000313" key="14">
    <source>
        <dbReference type="Proteomes" id="UP000587760"/>
    </source>
</evidence>
<comment type="subcellular location">
    <subcellularLocation>
        <location evidence="10">Cell membrane</location>
        <topology evidence="10">Peripheral membrane protein</topology>
        <orientation evidence="10">Cytoplasmic side</orientation>
    </subcellularLocation>
</comment>
<evidence type="ECO:0000256" key="4">
    <source>
        <dbReference type="ARBA" id="ARBA00022679"/>
    </source>
</evidence>
<sequence>MKNRILFTGGGTGGHVYPALAVIERMNKENWDIAWIGSTEGMERGILEKTDIPYYGIPSGKLRRYVSLKNFTDLFRIAAGFFRSFYLLRKLKPQILFSKGGFVSVPPVMAAYFLRIPVFTHDSDIAPGLATRINARFAHRILLSSEESGKFFPLRLRDKIIVTGNPVRKSLFSGDRDTARTMTGAPEGKPVILVMGGSLGAEQINRLIFDNIDRLTEKYFIIHQTGEKNFRALEKENYYGVPFFNEELAHIFALSDLVVSRAGAGALWEFAAAGLPSLLIPLESGSRGEQVRNAEVFVEKECSLMLRGKIDGETFLDTIANIVDNEKKLAGMKAAAAEAGKSDGAALISRIIEEVI</sequence>
<comment type="caution">
    <text evidence="13">The sequence shown here is derived from an EMBL/GenBank/DDBJ whole genome shotgun (WGS) entry which is preliminary data.</text>
</comment>
<keyword evidence="9 10" id="KW-0961">Cell wall biogenesis/degradation</keyword>